<dbReference type="KEGG" id="apac:S7S_08995"/>
<evidence type="ECO:0008006" key="3">
    <source>
        <dbReference type="Google" id="ProtNLM"/>
    </source>
</evidence>
<gene>
    <name evidence="1" type="ORF">S7S_08995</name>
</gene>
<proteinExistence type="predicted"/>
<dbReference type="HOGENOM" id="CLU_166087_4_0_6"/>
<dbReference type="STRING" id="391936.S7S_08995"/>
<dbReference type="OrthoDB" id="9795117at2"/>
<reference evidence="1 2" key="1">
    <citation type="journal article" date="2012" name="J. Bacteriol.">
        <title>Genome sequence of an alkane-degrading bacterium, Alcanivorax pacificus type strain W11-5, isolated from deep sea sediment.</title>
        <authorList>
            <person name="Lai Q."/>
            <person name="Shao Z."/>
        </authorList>
    </citation>
    <scope>NUCLEOTIDE SEQUENCE [LARGE SCALE GENOMIC DNA]</scope>
    <source>
        <strain evidence="1 2">W11-5</strain>
    </source>
</reference>
<dbReference type="RefSeq" id="WP_008737675.1">
    <property type="nucleotide sequence ID" value="NZ_CP004387.1"/>
</dbReference>
<dbReference type="InterPro" id="IPR027396">
    <property type="entry name" value="DsrEFH-like"/>
</dbReference>
<keyword evidence="2" id="KW-1185">Reference proteome</keyword>
<evidence type="ECO:0000313" key="1">
    <source>
        <dbReference type="EMBL" id="AJD48213.1"/>
    </source>
</evidence>
<evidence type="ECO:0000313" key="2">
    <source>
        <dbReference type="Proteomes" id="UP000006764"/>
    </source>
</evidence>
<protein>
    <recommendedName>
        <fullName evidence="3">Sulfur relay protein TusB/DsrH</fullName>
    </recommendedName>
</protein>
<dbReference type="AlphaFoldDB" id="A0A0B4XP00"/>
<dbReference type="EMBL" id="CP004387">
    <property type="protein sequence ID" value="AJD48213.1"/>
    <property type="molecule type" value="Genomic_DNA"/>
</dbReference>
<dbReference type="Proteomes" id="UP000006764">
    <property type="component" value="Chromosome"/>
</dbReference>
<sequence length="91" mass="9654">MSTLHLVAFSPSRTDLLAQVAACLGENDEVVLLEAGVFIAGNAAACATFTGTRCYVLQDETVLAADGMAAIDWATLIALTESHPRCLSWWP</sequence>
<organism evidence="1 2">
    <name type="scientific">Isoalcanivorax pacificus W11-5</name>
    <dbReference type="NCBI Taxonomy" id="391936"/>
    <lineage>
        <taxon>Bacteria</taxon>
        <taxon>Pseudomonadati</taxon>
        <taxon>Pseudomonadota</taxon>
        <taxon>Gammaproteobacteria</taxon>
        <taxon>Oceanospirillales</taxon>
        <taxon>Alcanivoracaceae</taxon>
        <taxon>Isoalcanivorax</taxon>
    </lineage>
</organism>
<accession>A0A0B4XP00</accession>
<name>A0A0B4XP00_9GAMM</name>
<dbReference type="Gene3D" id="3.40.1260.10">
    <property type="entry name" value="DsrEFH-like"/>
    <property type="match status" value="1"/>
</dbReference>
<dbReference type="SUPFAM" id="SSF75169">
    <property type="entry name" value="DsrEFH-like"/>
    <property type="match status" value="1"/>
</dbReference>